<dbReference type="InterPro" id="IPR036322">
    <property type="entry name" value="WD40_repeat_dom_sf"/>
</dbReference>
<dbReference type="Proteomes" id="UP000807306">
    <property type="component" value="Unassembled WGS sequence"/>
</dbReference>
<dbReference type="PANTHER" id="PTHR19848:SF8">
    <property type="entry name" value="F-BOX AND WD REPEAT DOMAIN CONTAINING 7"/>
    <property type="match status" value="1"/>
</dbReference>
<feature type="repeat" description="WD" evidence="3">
    <location>
        <begin position="229"/>
        <end position="270"/>
    </location>
</feature>
<dbReference type="SMART" id="SM00320">
    <property type="entry name" value="WD40"/>
    <property type="match status" value="4"/>
</dbReference>
<keyword evidence="6" id="KW-1185">Reference proteome</keyword>
<comment type="caution">
    <text evidence="5">The sequence shown here is derived from an EMBL/GenBank/DDBJ whole genome shotgun (WGS) entry which is preliminary data.</text>
</comment>
<dbReference type="AlphaFoldDB" id="A0A9P6E732"/>
<dbReference type="SUPFAM" id="SSF50978">
    <property type="entry name" value="WD40 repeat-like"/>
    <property type="match status" value="1"/>
</dbReference>
<evidence type="ECO:0000313" key="6">
    <source>
        <dbReference type="Proteomes" id="UP000807306"/>
    </source>
</evidence>
<protein>
    <submittedName>
        <fullName evidence="5">WD40-repeat-containing domain protein</fullName>
    </submittedName>
</protein>
<keyword evidence="1 3" id="KW-0853">WD repeat</keyword>
<dbReference type="InterPro" id="IPR001680">
    <property type="entry name" value="WD40_rpt"/>
</dbReference>
<sequence length="467" mass="50203">MQPSQINISLPVISIQPSFPEVLQEIQDGVIPFDKFWVSCYKSGETSTHAKVLAELDETDRNLVLLKPVNEDGERDDDSVQIEGENGVSTVGCTKMGIPSTRVLSSKQNYHDNERSTSTRPQRITGFDVAPDSSRFATGYLDGSVYLYPTSSYTSTSTSHLPQSIDVTNKKTISKPHLSTVTSLKFFPSSRVLLCSGQDFSLSILPAGLPDDSGSPVSFGTRITPARTMRGHTRAVTGTGIIGVGRNIVSTSRDTMVKLWDVPSGEVITTLFAKGSIASMSLGDRTPIPPDGEVVTPPKSNDDREVSETKDKMVFCGLENGSFQQFDLGFKKSVYISPSMGVSSISSMAYSTASHLLATGTAAGIVTLYDTRSITTPLTSFSRMQAGVEDLAFLPGGYDEPGEVNVAVATSDGLPFVAGVIPEGPTVNAELVGVDCDPVRHVLYRDCEGKRNVWTASDDGLVRRYVV</sequence>
<dbReference type="PANTHER" id="PTHR19848">
    <property type="entry name" value="WD40 REPEAT PROTEIN"/>
    <property type="match status" value="1"/>
</dbReference>
<evidence type="ECO:0000256" key="3">
    <source>
        <dbReference type="PROSITE-ProRule" id="PRU00221"/>
    </source>
</evidence>
<evidence type="ECO:0000256" key="4">
    <source>
        <dbReference type="SAM" id="MobiDB-lite"/>
    </source>
</evidence>
<name>A0A9P6E732_9AGAR</name>
<evidence type="ECO:0000256" key="2">
    <source>
        <dbReference type="ARBA" id="ARBA00022737"/>
    </source>
</evidence>
<dbReference type="InterPro" id="IPR015943">
    <property type="entry name" value="WD40/YVTN_repeat-like_dom_sf"/>
</dbReference>
<accession>A0A9P6E732</accession>
<dbReference type="OrthoDB" id="10257301at2759"/>
<dbReference type="Gene3D" id="2.130.10.10">
    <property type="entry name" value="YVTN repeat-like/Quinoprotein amine dehydrogenase"/>
    <property type="match status" value="2"/>
</dbReference>
<dbReference type="PROSITE" id="PS50082">
    <property type="entry name" value="WD_REPEATS_2"/>
    <property type="match status" value="1"/>
</dbReference>
<evidence type="ECO:0000313" key="5">
    <source>
        <dbReference type="EMBL" id="KAF9523680.1"/>
    </source>
</evidence>
<gene>
    <name evidence="5" type="ORF">CPB83DRAFT_910477</name>
</gene>
<keyword evidence="2" id="KW-0677">Repeat</keyword>
<organism evidence="5 6">
    <name type="scientific">Crepidotus variabilis</name>
    <dbReference type="NCBI Taxonomy" id="179855"/>
    <lineage>
        <taxon>Eukaryota</taxon>
        <taxon>Fungi</taxon>
        <taxon>Dikarya</taxon>
        <taxon>Basidiomycota</taxon>
        <taxon>Agaricomycotina</taxon>
        <taxon>Agaricomycetes</taxon>
        <taxon>Agaricomycetidae</taxon>
        <taxon>Agaricales</taxon>
        <taxon>Agaricineae</taxon>
        <taxon>Crepidotaceae</taxon>
        <taxon>Crepidotus</taxon>
    </lineage>
</organism>
<dbReference type="EMBL" id="MU157912">
    <property type="protein sequence ID" value="KAF9523680.1"/>
    <property type="molecule type" value="Genomic_DNA"/>
</dbReference>
<dbReference type="Pfam" id="PF00400">
    <property type="entry name" value="WD40"/>
    <property type="match status" value="3"/>
</dbReference>
<evidence type="ECO:0000256" key="1">
    <source>
        <dbReference type="ARBA" id="ARBA00022574"/>
    </source>
</evidence>
<reference evidence="5" key="1">
    <citation type="submission" date="2020-11" db="EMBL/GenBank/DDBJ databases">
        <authorList>
            <consortium name="DOE Joint Genome Institute"/>
            <person name="Ahrendt S."/>
            <person name="Riley R."/>
            <person name="Andreopoulos W."/>
            <person name="Labutti K."/>
            <person name="Pangilinan J."/>
            <person name="Ruiz-Duenas F.J."/>
            <person name="Barrasa J.M."/>
            <person name="Sanchez-Garcia M."/>
            <person name="Camarero S."/>
            <person name="Miyauchi S."/>
            <person name="Serrano A."/>
            <person name="Linde D."/>
            <person name="Babiker R."/>
            <person name="Drula E."/>
            <person name="Ayuso-Fernandez I."/>
            <person name="Pacheco R."/>
            <person name="Padilla G."/>
            <person name="Ferreira P."/>
            <person name="Barriuso J."/>
            <person name="Kellner H."/>
            <person name="Castanera R."/>
            <person name="Alfaro M."/>
            <person name="Ramirez L."/>
            <person name="Pisabarro A.G."/>
            <person name="Kuo A."/>
            <person name="Tritt A."/>
            <person name="Lipzen A."/>
            <person name="He G."/>
            <person name="Yan M."/>
            <person name="Ng V."/>
            <person name="Cullen D."/>
            <person name="Martin F."/>
            <person name="Rosso M.-N."/>
            <person name="Henrissat B."/>
            <person name="Hibbett D."/>
            <person name="Martinez A.T."/>
            <person name="Grigoriev I.V."/>
        </authorList>
    </citation>
    <scope>NUCLEOTIDE SEQUENCE</scope>
    <source>
        <strain evidence="5">CBS 506.95</strain>
    </source>
</reference>
<feature type="region of interest" description="Disordered" evidence="4">
    <location>
        <begin position="283"/>
        <end position="307"/>
    </location>
</feature>
<dbReference type="InterPro" id="IPR019775">
    <property type="entry name" value="WD40_repeat_CS"/>
</dbReference>
<dbReference type="PROSITE" id="PS50294">
    <property type="entry name" value="WD_REPEATS_REGION"/>
    <property type="match status" value="1"/>
</dbReference>
<dbReference type="PROSITE" id="PS00678">
    <property type="entry name" value="WD_REPEATS_1"/>
    <property type="match status" value="1"/>
</dbReference>
<proteinExistence type="predicted"/>